<reference evidence="1 2" key="1">
    <citation type="submission" date="2020-02" db="EMBL/GenBank/DDBJ databases">
        <title>Draft genome sequence of Haematococcus lacustris strain NIES-144.</title>
        <authorList>
            <person name="Morimoto D."/>
            <person name="Nakagawa S."/>
            <person name="Yoshida T."/>
            <person name="Sawayama S."/>
        </authorList>
    </citation>
    <scope>NUCLEOTIDE SEQUENCE [LARGE SCALE GENOMIC DNA]</scope>
    <source>
        <strain evidence="1 2">NIES-144</strain>
    </source>
</reference>
<organism evidence="1 2">
    <name type="scientific">Haematococcus lacustris</name>
    <name type="common">Green alga</name>
    <name type="synonym">Haematococcus pluvialis</name>
    <dbReference type="NCBI Taxonomy" id="44745"/>
    <lineage>
        <taxon>Eukaryota</taxon>
        <taxon>Viridiplantae</taxon>
        <taxon>Chlorophyta</taxon>
        <taxon>core chlorophytes</taxon>
        <taxon>Chlorophyceae</taxon>
        <taxon>CS clade</taxon>
        <taxon>Chlamydomonadales</taxon>
        <taxon>Haematococcaceae</taxon>
        <taxon>Haematococcus</taxon>
    </lineage>
</organism>
<keyword evidence="2" id="KW-1185">Reference proteome</keyword>
<dbReference type="Proteomes" id="UP000485058">
    <property type="component" value="Unassembled WGS sequence"/>
</dbReference>
<evidence type="ECO:0000313" key="1">
    <source>
        <dbReference type="EMBL" id="GFH32425.1"/>
    </source>
</evidence>
<protein>
    <submittedName>
        <fullName evidence="1">Uncharacterized protein</fullName>
    </submittedName>
</protein>
<sequence>WSLAVTNTPQLTWQSKHDAWPKEQCTSMAVYDAPMCTAQLGFWKRVGFSAPFWMHCVRALEAFEQLGQAPRKPSHLTPQHFYSASTLSARVRLQGSLRRWDGSTDCACASKARVSGQPVMVTPEQRVEELQVSVRDVMKRIGMVKA</sequence>
<name>A0A6A0AIS5_HAELA</name>
<dbReference type="AlphaFoldDB" id="A0A6A0AIS5"/>
<feature type="non-terminal residue" evidence="1">
    <location>
        <position position="146"/>
    </location>
</feature>
<feature type="non-terminal residue" evidence="1">
    <location>
        <position position="1"/>
    </location>
</feature>
<dbReference type="EMBL" id="BLLF01006628">
    <property type="protein sequence ID" value="GFH32425.1"/>
    <property type="molecule type" value="Genomic_DNA"/>
</dbReference>
<proteinExistence type="predicted"/>
<gene>
    <name evidence="1" type="ORF">HaLaN_31639</name>
</gene>
<comment type="caution">
    <text evidence="1">The sequence shown here is derived from an EMBL/GenBank/DDBJ whole genome shotgun (WGS) entry which is preliminary data.</text>
</comment>
<accession>A0A6A0AIS5</accession>
<evidence type="ECO:0000313" key="2">
    <source>
        <dbReference type="Proteomes" id="UP000485058"/>
    </source>
</evidence>